<gene>
    <name evidence="7" type="ordered locus">Cgl2852</name>
</gene>
<comment type="catalytic activity">
    <reaction evidence="1">
        <text>Hydrolysis of terminal non-reducing N-acetyl-D-hexosamine residues in N-acetyl-beta-D-hexosaminides.</text>
        <dbReference type="EC" id="3.2.1.52"/>
    </reaction>
</comment>
<reference evidence="9" key="2">
    <citation type="submission" date="2016-03" db="PDB data bank">
        <title>Crystal structure of beta-N-acetylglucosaminidase-like protein from Corynebacterium glutamicum.</title>
        <authorList>
            <person name="Chang C."/>
            <person name="Mack J."/>
            <person name="Endres M."/>
            <person name="Joachimiak A."/>
        </authorList>
    </citation>
    <scope>X-RAY CRYSTALLOGRAPHY (2.25 ANGSTROMS) OF 42-389</scope>
</reference>
<evidence type="ECO:0000256" key="5">
    <source>
        <dbReference type="ARBA" id="ARBA00023295"/>
    </source>
</evidence>
<evidence type="ECO:0007829" key="9">
    <source>
        <dbReference type="PDB" id="5IOB"/>
    </source>
</evidence>
<dbReference type="PATRIC" id="fig|196627.13.peg.2784"/>
<evidence type="ECO:0000256" key="1">
    <source>
        <dbReference type="ARBA" id="ARBA00001231"/>
    </source>
</evidence>
<evidence type="ECO:0000313" key="7">
    <source>
        <dbReference type="EMBL" id="BAC00246.1"/>
    </source>
</evidence>
<dbReference type="Gene3D" id="3.20.20.300">
    <property type="entry name" value="Glycoside hydrolase, family 3, N-terminal domain"/>
    <property type="match status" value="1"/>
</dbReference>
<dbReference type="EMBL" id="BA000036">
    <property type="protein sequence ID" value="BAC00246.1"/>
    <property type="molecule type" value="Genomic_DNA"/>
</dbReference>
<evidence type="ECO:0000256" key="4">
    <source>
        <dbReference type="ARBA" id="ARBA00022801"/>
    </source>
</evidence>
<dbReference type="PANTHER" id="PTHR30480">
    <property type="entry name" value="BETA-HEXOSAMINIDASE-RELATED"/>
    <property type="match status" value="1"/>
</dbReference>
<dbReference type="EC" id="3.2.1.52" evidence="3"/>
<dbReference type="PDB" id="5IOB">
    <property type="method" value="X-ray"/>
    <property type="resolution" value="2.25 A"/>
    <property type="chains" value="A/B/C/D/E/F/G/H=42-389"/>
</dbReference>
<dbReference type="InterPro" id="IPR017853">
    <property type="entry name" value="GH"/>
</dbReference>
<dbReference type="STRING" id="196627.cg3158"/>
<dbReference type="PDBsum" id="5IOB"/>
<dbReference type="HOGENOM" id="CLU_008392_0_4_11"/>
<dbReference type="InterPro" id="IPR036962">
    <property type="entry name" value="Glyco_hydro_3_N_sf"/>
</dbReference>
<name>Q8NLT5_CORGL</name>
<dbReference type="Proteomes" id="UP000000582">
    <property type="component" value="Chromosome"/>
</dbReference>
<comment type="similarity">
    <text evidence="2">Belongs to the glycosyl hydrolase 3 family.</text>
</comment>
<dbReference type="CAZy" id="GH3">
    <property type="family name" value="Glycoside Hydrolase Family 3"/>
</dbReference>
<dbReference type="GO" id="GO:0009254">
    <property type="term" value="P:peptidoglycan turnover"/>
    <property type="evidence" value="ECO:0007669"/>
    <property type="project" value="TreeGrafter"/>
</dbReference>
<dbReference type="AlphaFoldDB" id="Q8NLT5"/>
<organism evidence="7 8">
    <name type="scientific">Corynebacterium glutamicum (strain ATCC 13032 / DSM 20300 / JCM 1318 / BCRC 11384 / CCUG 27702 / LMG 3730 / NBRC 12168 / NCIMB 10025 / NRRL B-2784 / 534)</name>
    <dbReference type="NCBI Taxonomy" id="196627"/>
    <lineage>
        <taxon>Bacteria</taxon>
        <taxon>Bacillati</taxon>
        <taxon>Actinomycetota</taxon>
        <taxon>Actinomycetes</taxon>
        <taxon>Mycobacteriales</taxon>
        <taxon>Corynebacteriaceae</taxon>
        <taxon>Corynebacterium</taxon>
    </lineage>
</organism>
<dbReference type="BioCyc" id="CORYNE:G18NG-12470-MONOMER"/>
<evidence type="ECO:0000259" key="6">
    <source>
        <dbReference type="Pfam" id="PF00933"/>
    </source>
</evidence>
<accession>Q8NLT5</accession>
<dbReference type="GO" id="GO:0004563">
    <property type="term" value="F:beta-N-acetylhexosaminidase activity"/>
    <property type="evidence" value="ECO:0007669"/>
    <property type="project" value="UniProtKB-EC"/>
</dbReference>
<evidence type="ECO:0000313" key="8">
    <source>
        <dbReference type="Proteomes" id="UP000000582"/>
    </source>
</evidence>
<evidence type="ECO:0000256" key="3">
    <source>
        <dbReference type="ARBA" id="ARBA00012663"/>
    </source>
</evidence>
<keyword evidence="4 7" id="KW-0378">Hydrolase</keyword>
<reference evidence="8" key="1">
    <citation type="journal article" date="2003" name="Appl. Microbiol. Biotechnol.">
        <title>The Corynebacterium glutamicum genome: features and impacts on biotechnological processes.</title>
        <authorList>
            <person name="Ikeda M."/>
            <person name="Nakagawa S."/>
        </authorList>
    </citation>
    <scope>NUCLEOTIDE SEQUENCE [LARGE SCALE GENOMIC DNA]</scope>
    <source>
        <strain evidence="8">ATCC 13032 / DSM 20300 / BCRC 11384 / JCM 1318 / LMG 3730 / NCIMB 10025</strain>
    </source>
</reference>
<dbReference type="GO" id="GO:0005975">
    <property type="term" value="P:carbohydrate metabolic process"/>
    <property type="evidence" value="ECO:0007669"/>
    <property type="project" value="InterPro"/>
</dbReference>
<dbReference type="PANTHER" id="PTHR30480:SF13">
    <property type="entry name" value="BETA-HEXOSAMINIDASE"/>
    <property type="match status" value="1"/>
</dbReference>
<proteinExistence type="evidence at protein level"/>
<feature type="domain" description="Glycoside hydrolase family 3 N-terminal" evidence="6">
    <location>
        <begin position="71"/>
        <end position="385"/>
    </location>
</feature>
<dbReference type="KEGG" id="cgl:Cgl2852"/>
<dbReference type="InterPro" id="IPR050226">
    <property type="entry name" value="NagZ_Beta-hexosaminidase"/>
</dbReference>
<dbReference type="SMR" id="Q8NLT5"/>
<evidence type="ECO:0000256" key="2">
    <source>
        <dbReference type="ARBA" id="ARBA00005336"/>
    </source>
</evidence>
<keyword evidence="5 7" id="KW-0326">Glycosidase</keyword>
<sequence>MLPSFPIVRAVWKRLKPLAAAVAVAGVLLAGCAEEPEQQKAISRLSTSPSTPPAPTAEDLARAQIPEQQRDQVASLMMVGVANYDQALDALNQGVGGIFIGSWTDENLLTEPGRNIEALREAVGRDFSVSIDFEGGRVQRATNILGDFPSPRVMAQTMTPEQVEDLAEILGTGLAAHGVTVNFAPVVDVDAWGLPVVGDRSFSNDPAVAATYATAFAKGLSKVGITPVFKHFPGHGRASGDSHTQDVVTPALDELKTYDLIPYGQALSETDGAVMVGHMIVPGLGTDGVPSSIDPATYQLLRSGDYPGGVPFDGVIYTDDLSGMSAISATHSPAEAVLASLKAGADQALWIDYGSLGSAIDRVDAAVSSGEYPQEQMLASALRVQLLYITRLEQK</sequence>
<dbReference type="Pfam" id="PF00933">
    <property type="entry name" value="Glyco_hydro_3"/>
    <property type="match status" value="1"/>
</dbReference>
<keyword evidence="9" id="KW-0002">3D-structure</keyword>
<protein>
    <recommendedName>
        <fullName evidence="3">beta-N-acetylhexosaminidase</fullName>
        <ecNumber evidence="3">3.2.1.52</ecNumber>
    </recommendedName>
</protein>
<dbReference type="OrthoDB" id="9805821at2"/>
<dbReference type="eggNOG" id="COG1472">
    <property type="taxonomic scope" value="Bacteria"/>
</dbReference>
<keyword evidence="8" id="KW-1185">Reference proteome</keyword>
<dbReference type="SUPFAM" id="SSF51445">
    <property type="entry name" value="(Trans)glycosidases"/>
    <property type="match status" value="1"/>
</dbReference>
<dbReference type="InterPro" id="IPR001764">
    <property type="entry name" value="Glyco_hydro_3_N"/>
</dbReference>